<evidence type="ECO:0000256" key="5">
    <source>
        <dbReference type="SAM" id="Phobius"/>
    </source>
</evidence>
<feature type="transmembrane region" description="Helical" evidence="5">
    <location>
        <begin position="157"/>
        <end position="177"/>
    </location>
</feature>
<dbReference type="PANTHER" id="PTHR46895">
    <property type="entry name" value="PROTEIN CBG20548-RELATED"/>
    <property type="match status" value="1"/>
</dbReference>
<evidence type="ECO:0000313" key="7">
    <source>
        <dbReference type="Proteomes" id="UP000025227"/>
    </source>
</evidence>
<keyword evidence="3 5" id="KW-1133">Transmembrane helix</keyword>
<keyword evidence="4 5" id="KW-0472">Membrane</keyword>
<feature type="transmembrane region" description="Helical" evidence="5">
    <location>
        <begin position="192"/>
        <end position="218"/>
    </location>
</feature>
<dbReference type="CDD" id="cd14978">
    <property type="entry name" value="7tmA_FMRFamide_R-like"/>
    <property type="match status" value="1"/>
</dbReference>
<dbReference type="SUPFAM" id="SSF81321">
    <property type="entry name" value="Family A G protein-coupled receptor-like"/>
    <property type="match status" value="1"/>
</dbReference>
<dbReference type="Pfam" id="PF00001">
    <property type="entry name" value="7tm_1"/>
    <property type="match status" value="1"/>
</dbReference>
<feature type="transmembrane region" description="Helical" evidence="5">
    <location>
        <begin position="75"/>
        <end position="98"/>
    </location>
</feature>
<protein>
    <submittedName>
        <fullName evidence="8">G_PROTEIN_RECEP_F1_2 domain-containing protein</fullName>
    </submittedName>
</protein>
<feature type="domain" description="G-protein coupled receptors family 1 profile" evidence="6">
    <location>
        <begin position="56"/>
        <end position="307"/>
    </location>
</feature>
<feature type="transmembrane region" description="Helical" evidence="5">
    <location>
        <begin position="248"/>
        <end position="274"/>
    </location>
</feature>
<name>A0A7I4YUH0_HAECO</name>
<dbReference type="WBParaSite" id="HCON_00139590-00001">
    <property type="protein sequence ID" value="HCON_00139590-00001"/>
    <property type="gene ID" value="HCON_00139590"/>
</dbReference>
<feature type="transmembrane region" description="Helical" evidence="5">
    <location>
        <begin position="118"/>
        <end position="136"/>
    </location>
</feature>
<feature type="transmembrane region" description="Helical" evidence="5">
    <location>
        <begin position="286"/>
        <end position="309"/>
    </location>
</feature>
<evidence type="ECO:0000256" key="1">
    <source>
        <dbReference type="ARBA" id="ARBA00004370"/>
    </source>
</evidence>
<organism evidence="7 8">
    <name type="scientific">Haemonchus contortus</name>
    <name type="common">Barber pole worm</name>
    <dbReference type="NCBI Taxonomy" id="6289"/>
    <lineage>
        <taxon>Eukaryota</taxon>
        <taxon>Metazoa</taxon>
        <taxon>Ecdysozoa</taxon>
        <taxon>Nematoda</taxon>
        <taxon>Chromadorea</taxon>
        <taxon>Rhabditida</taxon>
        <taxon>Rhabditina</taxon>
        <taxon>Rhabditomorpha</taxon>
        <taxon>Strongyloidea</taxon>
        <taxon>Trichostrongylidae</taxon>
        <taxon>Haemonchus</taxon>
    </lineage>
</organism>
<dbReference type="Gene3D" id="1.20.1070.10">
    <property type="entry name" value="Rhodopsin 7-helix transmembrane proteins"/>
    <property type="match status" value="1"/>
</dbReference>
<dbReference type="OrthoDB" id="9990906at2759"/>
<sequence length="351" mass="39651">MLSIPTSRYHRLFVWALLPDLMMNKTSVHVVQWQHQIIIFVNTYVLFFQILLGCSGNVLNLIVLISRKMRSRTNLIFALMAFADLFFLLMHIPQFLFFCNVLVHNSQRYRESVHFIKGVQNWLSAISIWCMMYATIERVQVLRSPFRTSRRTVSPRFLATIAIIVIGALGVTAQTFAPPGAIFSSRVSKTLVFIHVASVVVIPLVICSLLNILLVSALKKNTMPTQMLKDSQAQQTLLDARNKTERKVTIMVTVIITSFVVCNAPGAILAFLIQNNLIYRKGLTTALLQVLSNTLVTTAKVLNFLLFCMSSDHFRALLRLQLTSVFDCTSVKRRSSCRSATKISSVPLHDL</sequence>
<dbReference type="InterPro" id="IPR000276">
    <property type="entry name" value="GPCR_Rhodpsn"/>
</dbReference>
<dbReference type="GO" id="GO:0016020">
    <property type="term" value="C:membrane"/>
    <property type="evidence" value="ECO:0007669"/>
    <property type="project" value="UniProtKB-SubCell"/>
</dbReference>
<evidence type="ECO:0000256" key="4">
    <source>
        <dbReference type="ARBA" id="ARBA00023136"/>
    </source>
</evidence>
<reference evidence="8" key="1">
    <citation type="submission" date="2020-12" db="UniProtKB">
        <authorList>
            <consortium name="WormBaseParasite"/>
        </authorList>
    </citation>
    <scope>IDENTIFICATION</scope>
    <source>
        <strain evidence="8">MHco3</strain>
    </source>
</reference>
<evidence type="ECO:0000259" key="6">
    <source>
        <dbReference type="PROSITE" id="PS50262"/>
    </source>
</evidence>
<accession>A0A7I4YUH0</accession>
<evidence type="ECO:0000256" key="3">
    <source>
        <dbReference type="ARBA" id="ARBA00022989"/>
    </source>
</evidence>
<dbReference type="OMA" id="LNDSHVH"/>
<dbReference type="PANTHER" id="PTHR46895:SF8">
    <property type="entry name" value="G-PROTEIN COUPLED RECEPTORS FAMILY 1 PROFILE DOMAIN-CONTAINING PROTEIN"/>
    <property type="match status" value="1"/>
</dbReference>
<dbReference type="InterPro" id="IPR017452">
    <property type="entry name" value="GPCR_Rhodpsn_7TM"/>
</dbReference>
<keyword evidence="2 5" id="KW-0812">Transmembrane</keyword>
<dbReference type="Proteomes" id="UP000025227">
    <property type="component" value="Unplaced"/>
</dbReference>
<evidence type="ECO:0000313" key="8">
    <source>
        <dbReference type="WBParaSite" id="HCON_00139590-00001"/>
    </source>
</evidence>
<dbReference type="PRINTS" id="PR00237">
    <property type="entry name" value="GPCRRHODOPSN"/>
</dbReference>
<dbReference type="PROSITE" id="PS50262">
    <property type="entry name" value="G_PROTEIN_RECEP_F1_2"/>
    <property type="match status" value="1"/>
</dbReference>
<keyword evidence="7" id="KW-1185">Reference proteome</keyword>
<dbReference type="GO" id="GO:0004930">
    <property type="term" value="F:G protein-coupled receptor activity"/>
    <property type="evidence" value="ECO:0007669"/>
    <property type="project" value="InterPro"/>
</dbReference>
<evidence type="ECO:0000256" key="2">
    <source>
        <dbReference type="ARBA" id="ARBA00022692"/>
    </source>
</evidence>
<comment type="subcellular location">
    <subcellularLocation>
        <location evidence="1">Membrane</location>
    </subcellularLocation>
</comment>
<dbReference type="AlphaFoldDB" id="A0A7I4YUH0"/>
<feature type="transmembrane region" description="Helical" evidence="5">
    <location>
        <begin position="37"/>
        <end position="63"/>
    </location>
</feature>
<proteinExistence type="predicted"/>